<protein>
    <submittedName>
        <fullName evidence="2">Uncharacterized protein</fullName>
    </submittedName>
</protein>
<gene>
    <name evidence="2" type="ORF">FTUN_7452</name>
</gene>
<feature type="transmembrane region" description="Helical" evidence="1">
    <location>
        <begin position="279"/>
        <end position="295"/>
    </location>
</feature>
<feature type="transmembrane region" description="Helical" evidence="1">
    <location>
        <begin position="93"/>
        <end position="113"/>
    </location>
</feature>
<proteinExistence type="predicted"/>
<feature type="transmembrane region" description="Helical" evidence="1">
    <location>
        <begin position="365"/>
        <end position="387"/>
    </location>
</feature>
<feature type="transmembrane region" description="Helical" evidence="1">
    <location>
        <begin position="399"/>
        <end position="424"/>
    </location>
</feature>
<feature type="transmembrane region" description="Helical" evidence="1">
    <location>
        <begin position="302"/>
        <end position="321"/>
    </location>
</feature>
<dbReference type="Pfam" id="PF18943">
    <property type="entry name" value="DUF5690"/>
    <property type="match status" value="1"/>
</dbReference>
<feature type="transmembrane region" description="Helical" evidence="1">
    <location>
        <begin position="61"/>
        <end position="81"/>
    </location>
</feature>
<feature type="transmembrane region" description="Helical" evidence="1">
    <location>
        <begin position="20"/>
        <end position="41"/>
    </location>
</feature>
<evidence type="ECO:0000313" key="2">
    <source>
        <dbReference type="EMBL" id="QJW99829.1"/>
    </source>
</evidence>
<reference evidence="3" key="1">
    <citation type="submission" date="2020-05" db="EMBL/GenBank/DDBJ databases">
        <title>Frigoriglobus tundricola gen. nov., sp. nov., a psychrotolerant cellulolytic planctomycete of the family Gemmataceae with two divergent copies of 16S rRNA gene.</title>
        <authorList>
            <person name="Kulichevskaya I.S."/>
            <person name="Ivanova A.A."/>
            <person name="Naumoff D.G."/>
            <person name="Beletsky A.V."/>
            <person name="Rijpstra W.I.C."/>
            <person name="Sinninghe Damste J.S."/>
            <person name="Mardanov A.V."/>
            <person name="Ravin N.V."/>
            <person name="Dedysh S.N."/>
        </authorList>
    </citation>
    <scope>NUCLEOTIDE SEQUENCE [LARGE SCALE GENOMIC DNA]</scope>
    <source>
        <strain evidence="3">PL17</strain>
    </source>
</reference>
<dbReference type="RefSeq" id="WP_227254571.1">
    <property type="nucleotide sequence ID" value="NZ_CP053452.2"/>
</dbReference>
<accession>A0A6M5Z0H0</accession>
<dbReference type="Proteomes" id="UP000503447">
    <property type="component" value="Chromosome"/>
</dbReference>
<dbReference type="KEGG" id="ftj:FTUN_7452"/>
<keyword evidence="1" id="KW-1133">Transmembrane helix</keyword>
<evidence type="ECO:0000256" key="1">
    <source>
        <dbReference type="SAM" id="Phobius"/>
    </source>
</evidence>
<sequence>MTLSPRPSGLTARLATAPRWAFALYAGGAAFTAYFCMYGLRKPVDAVTFTGVKFLGTQVDLKTACVLGQIIGYVISKYAGVRVCSEAAGARRVVLLVAAGVWSELALLAFAVAPPALRPVAMFANGLPLGVVWGLIVRYLEGRRTSDTLLVIMSGSFVIAGAATKDFGLYLLTALDVPEVWVPAVAGAVFLIPYLVATQLLHRLPPPDTGDEAARSARPNLDAAGRRAFLVRVGAGFFLLLLAYFLLTTYRDFRDHYGREILMAMGHSGAPGIFVRTERWALVVVLVALGLLNLVRNHRWAIVTVYAMILTGFGVIAATTLAYRAGHLDGVDWLAAVGVGLYLAYVPFGTVLFERVVAAARFRGTSVFAVQLADGIAYSGSALIQLYRDLVHSDVDRLAFFVPLSLVVAAAGAALTVAGGVSVWRRLN</sequence>
<dbReference type="InterPro" id="IPR043745">
    <property type="entry name" value="DUF5690"/>
</dbReference>
<feature type="transmembrane region" description="Helical" evidence="1">
    <location>
        <begin position="149"/>
        <end position="174"/>
    </location>
</feature>
<feature type="transmembrane region" description="Helical" evidence="1">
    <location>
        <begin position="333"/>
        <end position="353"/>
    </location>
</feature>
<feature type="transmembrane region" description="Helical" evidence="1">
    <location>
        <begin position="229"/>
        <end position="247"/>
    </location>
</feature>
<keyword evidence="1" id="KW-0472">Membrane</keyword>
<keyword evidence="1" id="KW-0812">Transmembrane</keyword>
<evidence type="ECO:0000313" key="3">
    <source>
        <dbReference type="Proteomes" id="UP000503447"/>
    </source>
</evidence>
<dbReference type="AlphaFoldDB" id="A0A6M5Z0H0"/>
<feature type="transmembrane region" description="Helical" evidence="1">
    <location>
        <begin position="119"/>
        <end position="137"/>
    </location>
</feature>
<organism evidence="2 3">
    <name type="scientific">Frigoriglobus tundricola</name>
    <dbReference type="NCBI Taxonomy" id="2774151"/>
    <lineage>
        <taxon>Bacteria</taxon>
        <taxon>Pseudomonadati</taxon>
        <taxon>Planctomycetota</taxon>
        <taxon>Planctomycetia</taxon>
        <taxon>Gemmatales</taxon>
        <taxon>Gemmataceae</taxon>
        <taxon>Frigoriglobus</taxon>
    </lineage>
</organism>
<keyword evidence="3" id="KW-1185">Reference proteome</keyword>
<dbReference type="EMBL" id="CP053452">
    <property type="protein sequence ID" value="QJW99829.1"/>
    <property type="molecule type" value="Genomic_DNA"/>
</dbReference>
<name>A0A6M5Z0H0_9BACT</name>
<feature type="transmembrane region" description="Helical" evidence="1">
    <location>
        <begin position="180"/>
        <end position="197"/>
    </location>
</feature>